<reference evidence="6" key="1">
    <citation type="journal article" date="2019" name="Int. J. Syst. Evol. Microbiol.">
        <title>The Global Catalogue of Microorganisms (GCM) 10K type strain sequencing project: providing services to taxonomists for standard genome sequencing and annotation.</title>
        <authorList>
            <consortium name="The Broad Institute Genomics Platform"/>
            <consortium name="The Broad Institute Genome Sequencing Center for Infectious Disease"/>
            <person name="Wu L."/>
            <person name="Ma J."/>
        </authorList>
    </citation>
    <scope>NUCLEOTIDE SEQUENCE [LARGE SCALE GENOMIC DNA]</scope>
    <source>
        <strain evidence="6">JCM 13584</strain>
    </source>
</reference>
<dbReference type="PANTHER" id="PTHR43179">
    <property type="entry name" value="RHAMNOSYLTRANSFERASE WBBL"/>
    <property type="match status" value="1"/>
</dbReference>
<evidence type="ECO:0000313" key="5">
    <source>
        <dbReference type="EMBL" id="GAA1956389.1"/>
    </source>
</evidence>
<comment type="caution">
    <text evidence="5">The sequence shown here is derived from an EMBL/GenBank/DDBJ whole genome shotgun (WGS) entry which is preliminary data.</text>
</comment>
<dbReference type="Pfam" id="PF00534">
    <property type="entry name" value="Glycos_transf_1"/>
    <property type="match status" value="1"/>
</dbReference>
<evidence type="ECO:0000256" key="1">
    <source>
        <dbReference type="ARBA" id="ARBA00022679"/>
    </source>
</evidence>
<organism evidence="5 6">
    <name type="scientific">Agromyces allii</name>
    <dbReference type="NCBI Taxonomy" id="393607"/>
    <lineage>
        <taxon>Bacteria</taxon>
        <taxon>Bacillati</taxon>
        <taxon>Actinomycetota</taxon>
        <taxon>Actinomycetes</taxon>
        <taxon>Micrococcales</taxon>
        <taxon>Microbacteriaceae</taxon>
        <taxon>Agromyces</taxon>
    </lineage>
</organism>
<dbReference type="Proteomes" id="UP001499954">
    <property type="component" value="Unassembled WGS sequence"/>
</dbReference>
<dbReference type="EMBL" id="BAAAMK010000004">
    <property type="protein sequence ID" value="GAA1956389.1"/>
    <property type="molecule type" value="Genomic_DNA"/>
</dbReference>
<dbReference type="SUPFAM" id="SSF53448">
    <property type="entry name" value="Nucleotide-diphospho-sugar transferases"/>
    <property type="match status" value="2"/>
</dbReference>
<dbReference type="InterPro" id="IPR001296">
    <property type="entry name" value="Glyco_trans_1"/>
</dbReference>
<evidence type="ECO:0008006" key="7">
    <source>
        <dbReference type="Google" id="ProtNLM"/>
    </source>
</evidence>
<evidence type="ECO:0000256" key="2">
    <source>
        <dbReference type="SAM" id="MobiDB-lite"/>
    </source>
</evidence>
<evidence type="ECO:0000259" key="4">
    <source>
        <dbReference type="Pfam" id="PF00535"/>
    </source>
</evidence>
<dbReference type="SUPFAM" id="SSF53756">
    <property type="entry name" value="UDP-Glycosyltransferase/glycogen phosphorylase"/>
    <property type="match status" value="1"/>
</dbReference>
<keyword evidence="6" id="KW-1185">Reference proteome</keyword>
<evidence type="ECO:0000313" key="6">
    <source>
        <dbReference type="Proteomes" id="UP001499954"/>
    </source>
</evidence>
<dbReference type="Pfam" id="PF00535">
    <property type="entry name" value="Glycos_transf_2"/>
    <property type="match status" value="2"/>
</dbReference>
<dbReference type="Gene3D" id="3.40.50.2000">
    <property type="entry name" value="Glycogen Phosphorylase B"/>
    <property type="match status" value="2"/>
</dbReference>
<gene>
    <name evidence="5" type="ORF">GCM10009717_23110</name>
</gene>
<feature type="domain" description="Glycosyltransferase 2-like" evidence="4">
    <location>
        <begin position="33"/>
        <end position="127"/>
    </location>
</feature>
<feature type="domain" description="Glycosyltransferase 2-like" evidence="4">
    <location>
        <begin position="355"/>
        <end position="480"/>
    </location>
</feature>
<evidence type="ECO:0000259" key="3">
    <source>
        <dbReference type="Pfam" id="PF00534"/>
    </source>
</evidence>
<dbReference type="CDD" id="cd03801">
    <property type="entry name" value="GT4_PimA-like"/>
    <property type="match status" value="1"/>
</dbReference>
<dbReference type="PANTHER" id="PTHR43179:SF7">
    <property type="entry name" value="RHAMNOSYLTRANSFERASE WBBL"/>
    <property type="match status" value="1"/>
</dbReference>
<dbReference type="RefSeq" id="WP_157416712.1">
    <property type="nucleotide sequence ID" value="NZ_BAAAMK010000004.1"/>
</dbReference>
<protein>
    <recommendedName>
        <fullName evidence="7">D-inositol 3-phosphate glycosyltransferase</fullName>
    </recommendedName>
</protein>
<feature type="compositionally biased region" description="Pro residues" evidence="2">
    <location>
        <begin position="15"/>
        <end position="25"/>
    </location>
</feature>
<proteinExistence type="predicted"/>
<dbReference type="NCBIfam" id="NF041876">
    <property type="entry name" value="EPS_EpsE"/>
    <property type="match status" value="1"/>
</dbReference>
<feature type="domain" description="Glycosyl transferase family 1" evidence="3">
    <location>
        <begin position="878"/>
        <end position="1041"/>
    </location>
</feature>
<dbReference type="InterPro" id="IPR001173">
    <property type="entry name" value="Glyco_trans_2-like"/>
</dbReference>
<feature type="compositionally biased region" description="Low complexity" evidence="2">
    <location>
        <begin position="1"/>
        <end position="14"/>
    </location>
</feature>
<keyword evidence="1" id="KW-0808">Transferase</keyword>
<dbReference type="InterPro" id="IPR029044">
    <property type="entry name" value="Nucleotide-diphossugar_trans"/>
</dbReference>
<dbReference type="Gene3D" id="3.90.550.10">
    <property type="entry name" value="Spore Coat Polysaccharide Biosynthesis Protein SpsA, Chain A"/>
    <property type="match status" value="2"/>
</dbReference>
<name>A0ABP5C1Z6_9MICO</name>
<feature type="region of interest" description="Disordered" evidence="2">
    <location>
        <begin position="1"/>
        <end position="25"/>
    </location>
</feature>
<accession>A0ABP5C1Z6</accession>
<sequence>MTIADPTAPRTAPAPAAPAAPAPPMPAPAVRGSIVIPAHDEEAVILRTLDGLRPLLEQRLVEVVVACNGCSDRTAALAASVAGVTVLQTPKPLKTAAMNAADGAATHWPRLYLDADIAITADAALAVLDSVSCGEAMAARPEYRYVMGSASAPVRAYYRARDRLPITRGGLWGAGAFALGPEGHARFGEFPMVIADDVFVDRHFSASEKRIVPTNPVPVRVPQRVRNLMAVLRRQARGAGQPAIRTTTSTTPSTVRQLLASVRGPRSAADAMVYALLSIAARRPSSRRRASTVWERDDSTRVATPAAARMRVATPTTAATPTTVAEPVRDDISPRRAPVTPMFAGMDDAAEVVAVVVTYESRSCIDALIDSLRVEAAERAIRVVVADNASGDGTLEHVRSRHPDAISFGTGANLGYAAAINRCAPMVGDARAVLVLNPDAVVEPGCVQALLARLDSSGAGAVVPGIREADGRTARSIRREPSLLGTLGDSLFGGRLRGRPGWLSETVFDARAYATAHPIDWATGAAVLFDAGLAQRVGPWDERYFLFSEETDYFRRLREAGGTVWFEPRAVVTHAEGGSGRSPALNALSAVNRIRYARKFRSRTYAAAFRSIAVLAEVLRVGRPQSAGALAVVLNANRWSEVPHAPEPAPAPDEQPVAGVSFGYLVPEFPGQTHTFFWREIEALRRLGGRPRIISTRKPRHARGTHDWAERATAEARYLFPGSPISLVGAVWLLLSTAVQARLGPVLRESARAHAEFGVSRSRLLGLVITGAELARLARREGLRHVHVHSCADSAWVALFANLLTGVHYSLTAHGPLRDYGDGQAAKWARASFGFAITNRLRDEITAELDGALPAEFAVAPMGIDPARFSRTTPYRPAIPGSTARIFSCGRLNPSKGHDDLIRAAALLVAGGRDVELVIAGDDDSDSGHRNRLERLIEASGLSGRVRLLGSVPEAGVRAELERADVFALASHDEPLGVATMEAMAMGVPVVVTGGGGVTELVEDGVTGLLATAHAPWMIAADIARLLDRPDLATRLGAAGHDRVTRSFTSASSAATLLRHVEMSDRKAAADGRGGP</sequence>